<dbReference type="Gene3D" id="3.30.40.240">
    <property type="entry name" value="Transglutaminase elicitor, body domain"/>
    <property type="match status" value="1"/>
</dbReference>
<evidence type="ECO:0000313" key="1">
    <source>
        <dbReference type="EMBL" id="OWZ14725.1"/>
    </source>
</evidence>
<evidence type="ECO:0000313" key="2">
    <source>
        <dbReference type="Proteomes" id="UP000198211"/>
    </source>
</evidence>
<organism evidence="1 2">
    <name type="scientific">Phytophthora megakarya</name>
    <dbReference type="NCBI Taxonomy" id="4795"/>
    <lineage>
        <taxon>Eukaryota</taxon>
        <taxon>Sar</taxon>
        <taxon>Stramenopiles</taxon>
        <taxon>Oomycota</taxon>
        <taxon>Peronosporomycetes</taxon>
        <taxon>Peronosporales</taxon>
        <taxon>Peronosporaceae</taxon>
        <taxon>Phytophthora</taxon>
    </lineage>
</organism>
<comment type="caution">
    <text evidence="1">The sequence shown here is derived from an EMBL/GenBank/DDBJ whole genome shotgun (WGS) entry which is preliminary data.</text>
</comment>
<protein>
    <submittedName>
        <fullName evidence="1">Uncharacterized protein</fullName>
    </submittedName>
</protein>
<sequence length="425" mass="46716">MATVVALTVSQSQQAAATPLHTDIVTEGTMTRKLEGVSNDDIAKLEQHFGTSFELKLKNLPASSAFKPAPWTGSPWPIYQDSINCEWDPNQPSPAEKYAKAFGLDVKTFMDSVSAQNGIDSMIPANATACSADTECNREDANLVCAKRAGKTSGICITMWYAMDQAWVQAAIFEKEPKCTVTHNGVTFQPMDIKGLITDVYADVDLSYVFTGSRFRGNINDKVDQYGRHSVLNMKCFGEGSVDNPSSHSDRTYRDLNPGFLHIAATNMLGRLNSTFVFDKEANYGVINQPAVGFEVDEQTVMTTAEDAKKFYKLDEYIWNQNATSIAFVKARLTGVKNMMDDDGKLLSGPNEDFVTVSNYTYLLELNDAEEIVGGEWLYESNDVHPDFLWFPTSKPAANTTTSIGLSYASVKELIEASAACAKMA</sequence>
<dbReference type="EMBL" id="NBNE01001275">
    <property type="protein sequence ID" value="OWZ14725.1"/>
    <property type="molecule type" value="Genomic_DNA"/>
</dbReference>
<proteinExistence type="predicted"/>
<accession>A0A225WAT2</accession>
<dbReference type="STRING" id="4795.A0A225WAT2"/>
<name>A0A225WAT2_9STRA</name>
<keyword evidence="2" id="KW-1185">Reference proteome</keyword>
<dbReference type="InterPro" id="IPR032048">
    <property type="entry name" value="TGase_elicitor"/>
</dbReference>
<dbReference type="AlphaFoldDB" id="A0A225WAT2"/>
<gene>
    <name evidence="1" type="ORF">PHMEG_00011748</name>
</gene>
<dbReference type="Pfam" id="PF16683">
    <property type="entry name" value="TGase_elicitor"/>
    <property type="match status" value="2"/>
</dbReference>
<dbReference type="OrthoDB" id="10249031at2759"/>
<reference evidence="2" key="1">
    <citation type="submission" date="2017-03" db="EMBL/GenBank/DDBJ databases">
        <title>Phytopthora megakarya and P. palmivora, two closely related causual agents of cacao black pod achieved similar genome size and gene model numbers by different mechanisms.</title>
        <authorList>
            <person name="Ali S."/>
            <person name="Shao J."/>
            <person name="Larry D.J."/>
            <person name="Kronmiller B."/>
            <person name="Shen D."/>
            <person name="Strem M.D."/>
            <person name="Melnick R.L."/>
            <person name="Guiltinan M.J."/>
            <person name="Tyler B.M."/>
            <person name="Meinhardt L.W."/>
            <person name="Bailey B.A."/>
        </authorList>
    </citation>
    <scope>NUCLEOTIDE SEQUENCE [LARGE SCALE GENOMIC DNA]</scope>
    <source>
        <strain evidence="2">zdho120</strain>
    </source>
</reference>
<dbReference type="Proteomes" id="UP000198211">
    <property type="component" value="Unassembled WGS sequence"/>
</dbReference>
<dbReference type="GO" id="GO:0016755">
    <property type="term" value="F:aminoacyltransferase activity"/>
    <property type="evidence" value="ECO:0007669"/>
    <property type="project" value="InterPro"/>
</dbReference>